<keyword evidence="5" id="KW-1185">Reference proteome</keyword>
<dbReference type="Pfam" id="PF12796">
    <property type="entry name" value="Ank_2"/>
    <property type="match status" value="1"/>
</dbReference>
<dbReference type="PANTHER" id="PTHR24171">
    <property type="entry name" value="ANKYRIN REPEAT DOMAIN-CONTAINING PROTEIN 39-RELATED"/>
    <property type="match status" value="1"/>
</dbReference>
<evidence type="ECO:0000256" key="1">
    <source>
        <dbReference type="ARBA" id="ARBA00022737"/>
    </source>
</evidence>
<feature type="compositionally biased region" description="Low complexity" evidence="3">
    <location>
        <begin position="207"/>
        <end position="219"/>
    </location>
</feature>
<dbReference type="Pfam" id="PF00023">
    <property type="entry name" value="Ank"/>
    <property type="match status" value="1"/>
</dbReference>
<keyword evidence="1" id="KW-0677">Repeat</keyword>
<dbReference type="EMBL" id="CAXAMN010000003">
    <property type="protein sequence ID" value="CAK8985719.1"/>
    <property type="molecule type" value="Genomic_DNA"/>
</dbReference>
<keyword evidence="2" id="KW-0040">ANK repeat</keyword>
<name>A0ABP0H8W9_9DINO</name>
<protein>
    <submittedName>
        <fullName evidence="4">Uncharacterized protein</fullName>
    </submittedName>
</protein>
<evidence type="ECO:0000256" key="3">
    <source>
        <dbReference type="SAM" id="MobiDB-lite"/>
    </source>
</evidence>
<feature type="region of interest" description="Disordered" evidence="3">
    <location>
        <begin position="200"/>
        <end position="222"/>
    </location>
</feature>
<dbReference type="InterPro" id="IPR036770">
    <property type="entry name" value="Ankyrin_rpt-contain_sf"/>
</dbReference>
<sequence>MLLLMRMRRTHMGDRRQWQSISRCPHLPKLNPHETHGVQRADLGRARKAQNGGAFVRLVNQLDHQKNTPLMDAAFLGRCLIVKELIAHAAEVTGKNADLMNPLQLACVNEGAGNGDVVTALVEAAADVGAMCWQTTPLMAAADSGHIWALHTLIDMGADPWQMNGSGYTALDYARDMETAEFLYSLMEGDKLSNQAAPRIDVPRPMTGWTGTSSGTERTGGSERWTRAVVWSPFIGDGVSNWMGRDSKET</sequence>
<organism evidence="4 5">
    <name type="scientific">Durusdinium trenchii</name>
    <dbReference type="NCBI Taxonomy" id="1381693"/>
    <lineage>
        <taxon>Eukaryota</taxon>
        <taxon>Sar</taxon>
        <taxon>Alveolata</taxon>
        <taxon>Dinophyceae</taxon>
        <taxon>Suessiales</taxon>
        <taxon>Symbiodiniaceae</taxon>
        <taxon>Durusdinium</taxon>
    </lineage>
</organism>
<accession>A0ABP0H8W9</accession>
<reference evidence="4 5" key="1">
    <citation type="submission" date="2024-02" db="EMBL/GenBank/DDBJ databases">
        <authorList>
            <person name="Chen Y."/>
            <person name="Shah S."/>
            <person name="Dougan E. K."/>
            <person name="Thang M."/>
            <person name="Chan C."/>
        </authorList>
    </citation>
    <scope>NUCLEOTIDE SEQUENCE [LARGE SCALE GENOMIC DNA]</scope>
</reference>
<proteinExistence type="predicted"/>
<dbReference type="Proteomes" id="UP001642484">
    <property type="component" value="Unassembled WGS sequence"/>
</dbReference>
<evidence type="ECO:0000313" key="4">
    <source>
        <dbReference type="EMBL" id="CAK8985719.1"/>
    </source>
</evidence>
<dbReference type="SMART" id="SM00248">
    <property type="entry name" value="ANK"/>
    <property type="match status" value="3"/>
</dbReference>
<dbReference type="Gene3D" id="1.25.40.20">
    <property type="entry name" value="Ankyrin repeat-containing domain"/>
    <property type="match status" value="1"/>
</dbReference>
<dbReference type="SUPFAM" id="SSF48403">
    <property type="entry name" value="Ankyrin repeat"/>
    <property type="match status" value="1"/>
</dbReference>
<evidence type="ECO:0000313" key="5">
    <source>
        <dbReference type="Proteomes" id="UP001642484"/>
    </source>
</evidence>
<dbReference type="InterPro" id="IPR002110">
    <property type="entry name" value="Ankyrin_rpt"/>
</dbReference>
<comment type="caution">
    <text evidence="4">The sequence shown here is derived from an EMBL/GenBank/DDBJ whole genome shotgun (WGS) entry which is preliminary data.</text>
</comment>
<evidence type="ECO:0000256" key="2">
    <source>
        <dbReference type="ARBA" id="ARBA00023043"/>
    </source>
</evidence>
<gene>
    <name evidence="4" type="ORF">CCMP2556_LOCUS232</name>
</gene>